<feature type="region of interest" description="Disordered" evidence="1">
    <location>
        <begin position="1"/>
        <end position="85"/>
    </location>
</feature>
<dbReference type="InterPro" id="IPR055276">
    <property type="entry name" value="NHL41-like"/>
</dbReference>
<evidence type="ECO:0000256" key="2">
    <source>
        <dbReference type="SAM" id="Phobius"/>
    </source>
</evidence>
<protein>
    <recommendedName>
        <fullName evidence="5">Late embryogenesis abundant protein LEA-2 subgroup domain-containing protein</fullName>
    </recommendedName>
</protein>
<gene>
    <name evidence="3" type="ORF">GIB67_017288</name>
</gene>
<feature type="transmembrane region" description="Helical" evidence="2">
    <location>
        <begin position="128"/>
        <end position="147"/>
    </location>
</feature>
<dbReference type="EMBL" id="JACGCM010001123">
    <property type="protein sequence ID" value="KAF6161650.1"/>
    <property type="molecule type" value="Genomic_DNA"/>
</dbReference>
<comment type="caution">
    <text evidence="3">The sequence shown here is derived from an EMBL/GenBank/DDBJ whole genome shotgun (WGS) entry which is preliminary data.</text>
</comment>
<keyword evidence="2" id="KW-1133">Transmembrane helix</keyword>
<keyword evidence="2" id="KW-0812">Transmembrane</keyword>
<dbReference type="OrthoDB" id="903824at2759"/>
<evidence type="ECO:0008006" key="5">
    <source>
        <dbReference type="Google" id="ProtNLM"/>
    </source>
</evidence>
<keyword evidence="4" id="KW-1185">Reference proteome</keyword>
<evidence type="ECO:0000313" key="4">
    <source>
        <dbReference type="Proteomes" id="UP000541444"/>
    </source>
</evidence>
<dbReference type="AlphaFoldDB" id="A0A7J7N3P3"/>
<reference evidence="3 4" key="1">
    <citation type="journal article" date="2020" name="IScience">
        <title>Genome Sequencing of the Endangered Kingdonia uniflora (Circaeasteraceae, Ranunculales) Reveals Potential Mechanisms of Evolutionary Specialization.</title>
        <authorList>
            <person name="Sun Y."/>
            <person name="Deng T."/>
            <person name="Zhang A."/>
            <person name="Moore M.J."/>
            <person name="Landis J.B."/>
            <person name="Lin N."/>
            <person name="Zhang H."/>
            <person name="Zhang X."/>
            <person name="Huang J."/>
            <person name="Zhang X."/>
            <person name="Sun H."/>
            <person name="Wang H."/>
        </authorList>
    </citation>
    <scope>NUCLEOTIDE SEQUENCE [LARGE SCALE GENOMIC DNA]</scope>
    <source>
        <strain evidence="3">TB1705</strain>
        <tissue evidence="3">Leaf</tissue>
    </source>
</reference>
<keyword evidence="2" id="KW-0472">Membrane</keyword>
<evidence type="ECO:0000256" key="1">
    <source>
        <dbReference type="SAM" id="MobiDB-lite"/>
    </source>
</evidence>
<sequence>MMRANSTDSDITSYAPSSPLSPKKPNYYVQSPSSRDSHDDDKGSSSNATPTYNSPMESPSHSLGPTSNSRPSSDSRVSGPFRYSSATSKGYRKRVHKGWPECDVIHEEHAYDDDEPYDESQSLRHCQGFISVVAFIALFSLFTLVLWGASQRYKPEIDVKSLSVSSFYFGTGVDYSGVPTKLMTVNCSLKLDIHNHATFFGIHVSSTGFNLMFSKIIVATGQFKKYYQPRKSKKTLYVILEGIKVPLYGAGTSLVVSESIGNISLKLEFEIQSRGNVVGMLVKSRHRKHISCPVLIDADNIKVISFKEDFCIFD</sequence>
<dbReference type="Proteomes" id="UP000541444">
    <property type="component" value="Unassembled WGS sequence"/>
</dbReference>
<feature type="compositionally biased region" description="Polar residues" evidence="1">
    <location>
        <begin position="44"/>
        <end position="66"/>
    </location>
</feature>
<organism evidence="3 4">
    <name type="scientific">Kingdonia uniflora</name>
    <dbReference type="NCBI Taxonomy" id="39325"/>
    <lineage>
        <taxon>Eukaryota</taxon>
        <taxon>Viridiplantae</taxon>
        <taxon>Streptophyta</taxon>
        <taxon>Embryophyta</taxon>
        <taxon>Tracheophyta</taxon>
        <taxon>Spermatophyta</taxon>
        <taxon>Magnoliopsida</taxon>
        <taxon>Ranunculales</taxon>
        <taxon>Circaeasteraceae</taxon>
        <taxon>Kingdonia</taxon>
    </lineage>
</organism>
<feature type="compositionally biased region" description="Low complexity" evidence="1">
    <location>
        <begin position="67"/>
        <end position="78"/>
    </location>
</feature>
<feature type="compositionally biased region" description="Polar residues" evidence="1">
    <location>
        <begin position="1"/>
        <end position="20"/>
    </location>
</feature>
<name>A0A7J7N3P3_9MAGN</name>
<dbReference type="PANTHER" id="PTHR48436">
    <property type="entry name" value="2, PUTATIVE-RELATED"/>
    <property type="match status" value="1"/>
</dbReference>
<proteinExistence type="predicted"/>
<evidence type="ECO:0000313" key="3">
    <source>
        <dbReference type="EMBL" id="KAF6161650.1"/>
    </source>
</evidence>
<accession>A0A7J7N3P3</accession>
<dbReference type="PANTHER" id="PTHR48436:SF1">
    <property type="entry name" value="2, PUTATIVE-RELATED"/>
    <property type="match status" value="1"/>
</dbReference>